<dbReference type="CDD" id="cd06582">
    <property type="entry name" value="TM_PBP1_LivH_like"/>
    <property type="match status" value="1"/>
</dbReference>
<evidence type="ECO:0000256" key="10">
    <source>
        <dbReference type="ARBA" id="ARBA00023136"/>
    </source>
</evidence>
<feature type="transmembrane region" description="Helical" evidence="11">
    <location>
        <begin position="301"/>
        <end position="326"/>
    </location>
</feature>
<evidence type="ECO:0000256" key="8">
    <source>
        <dbReference type="ARBA" id="ARBA00022970"/>
    </source>
</evidence>
<feature type="transmembrane region" description="Helical" evidence="11">
    <location>
        <begin position="91"/>
        <end position="113"/>
    </location>
</feature>
<comment type="similarity">
    <text evidence="2">Belongs to the ABC transporter superfamily.</text>
</comment>
<evidence type="ECO:0000259" key="12">
    <source>
        <dbReference type="PROSITE" id="PS50893"/>
    </source>
</evidence>
<evidence type="ECO:0000313" key="13">
    <source>
        <dbReference type="EMBL" id="MCK9878992.1"/>
    </source>
</evidence>
<sequence length="908" mass="95645">MELLPFIIAGLVTGAVYGLAGAGLVLTYKTSGVFNFAHGALATIAAYAFYFLHVQHGVPWPLAGALVLVVLGPLGGVAFARFARALAGASLALRVTATVGVLLLVQTGFQLIYGTRSRTIPSFLPTNVVTIFGTRVTAEKIIIFVVAVAATVALSVFFRRARLGIAMRAVVDNSELLDLAGTNPNRARQWAWTIGIVFAMTSGLLLASSVPLDQTTLTLLVVQAFGAAAIGSFTSLPITFLGGLAIGLLGSLGTKYFTSGFLAQVPASLPFIVLFLVLLLFPRRWLQSRVPRAPDRRANWVAPSALQVGAGVVILVVLVLVPSFAGFHLGDWTVTLTMVMLFLSLGLLVRTSGQVSLCHIAFTAIGAAAFSHLAVDHHWPWGLALAAAGLVAVPIGALLAIPATRHGGIYLALATLGFGIAVQQLFYTKSFMFGELNLGLAMPRPALWGLDSDRGFYYVCLALAVVTTFAIIALDRGRLGRLLRGMADSPVALATHGVSVNTTRVLVFCLSAFIAAVAGALAGMAQLTVAADNYQPLISLTYLTLIVVTTGTEPWYALQAAVALTLAPSYITLDNIGNYITLLTSVTVILYALTPADRRAVPAWLREAVDRVFRRPERSAHAGRDGAVPARATSTATRVAPLSLTVEGLRVQFGGLVAIDDVDLAARTGTITGLIGPNGAGKTTTFNAISGLIHPTRGGLRLDLVDVTRRGPAARARRGVGRTFQIMELFDTMTVRQNVALGLEAGLAGGSPVRQFLPRRSDAGQVRAAAAGALALCDLVDLADRQVGTLSTGQRRLVELARCLAGDFRILLLDEPSSGLDRAETARFGEILRQVVSERGVGILLVEHDMALVGEVCDELYVLDFGKMLASGPTAEVLSSDAVRAAYLGGDTENTPATASRSVSEVQP</sequence>
<dbReference type="Pfam" id="PF02653">
    <property type="entry name" value="BPD_transp_2"/>
    <property type="match status" value="2"/>
</dbReference>
<dbReference type="InterPro" id="IPR027417">
    <property type="entry name" value="P-loop_NTPase"/>
</dbReference>
<keyword evidence="5 11" id="KW-0812">Transmembrane</keyword>
<dbReference type="Pfam" id="PF00005">
    <property type="entry name" value="ABC_tran"/>
    <property type="match status" value="1"/>
</dbReference>
<keyword evidence="9 11" id="KW-1133">Transmembrane helix</keyword>
<feature type="transmembrane region" description="Helical" evidence="11">
    <location>
        <begin position="263"/>
        <end position="281"/>
    </location>
</feature>
<feature type="transmembrane region" description="Helical" evidence="11">
    <location>
        <begin position="33"/>
        <end position="52"/>
    </location>
</feature>
<dbReference type="CDD" id="cd06581">
    <property type="entry name" value="TM_PBP1_LivM_like"/>
    <property type="match status" value="1"/>
</dbReference>
<evidence type="ECO:0000256" key="6">
    <source>
        <dbReference type="ARBA" id="ARBA00022741"/>
    </source>
</evidence>
<feature type="transmembrane region" description="Helical" evidence="11">
    <location>
        <begin position="381"/>
        <end position="401"/>
    </location>
</feature>
<proteinExistence type="inferred from homology"/>
<feature type="transmembrane region" description="Helical" evidence="11">
    <location>
        <begin position="332"/>
        <end position="349"/>
    </location>
</feature>
<reference evidence="13 14" key="1">
    <citation type="submission" date="2022-04" db="EMBL/GenBank/DDBJ databases">
        <title>Genome diversity in the genus Frankia.</title>
        <authorList>
            <person name="Carlos-Shanley C."/>
            <person name="Hahn D."/>
        </authorList>
    </citation>
    <scope>NUCLEOTIDE SEQUENCE [LARGE SCALE GENOMIC DNA]</scope>
    <source>
        <strain evidence="13 14">Ag45/Mut15</strain>
    </source>
</reference>
<comment type="subcellular location">
    <subcellularLocation>
        <location evidence="1">Cell membrane</location>
        <topology evidence="1">Multi-pass membrane protein</topology>
    </subcellularLocation>
</comment>
<feature type="transmembrane region" description="Helical" evidence="11">
    <location>
        <begin position="576"/>
        <end position="593"/>
    </location>
</feature>
<feature type="transmembrane region" description="Helical" evidence="11">
    <location>
        <begin position="455"/>
        <end position="474"/>
    </location>
</feature>
<feature type="domain" description="ABC transporter" evidence="12">
    <location>
        <begin position="644"/>
        <end position="890"/>
    </location>
</feature>
<evidence type="ECO:0000256" key="3">
    <source>
        <dbReference type="ARBA" id="ARBA00022448"/>
    </source>
</evidence>
<dbReference type="PANTHER" id="PTHR43820:SF3">
    <property type="entry name" value="BRANCHED-CHAIN AMINO ACID TRANSPORT SYSTEM,ATP-BINDING PROTEIN"/>
    <property type="match status" value="1"/>
</dbReference>
<evidence type="ECO:0000256" key="11">
    <source>
        <dbReference type="SAM" id="Phobius"/>
    </source>
</evidence>
<dbReference type="InterPro" id="IPR003593">
    <property type="entry name" value="AAA+_ATPase"/>
</dbReference>
<evidence type="ECO:0000256" key="2">
    <source>
        <dbReference type="ARBA" id="ARBA00005417"/>
    </source>
</evidence>
<feature type="transmembrane region" description="Helical" evidence="11">
    <location>
        <begin position="408"/>
        <end position="427"/>
    </location>
</feature>
<dbReference type="GO" id="GO:0005524">
    <property type="term" value="F:ATP binding"/>
    <property type="evidence" value="ECO:0007669"/>
    <property type="project" value="UniProtKB-KW"/>
</dbReference>
<organism evidence="13 14">
    <name type="scientific">Frankia umida</name>
    <dbReference type="NCBI Taxonomy" id="573489"/>
    <lineage>
        <taxon>Bacteria</taxon>
        <taxon>Bacillati</taxon>
        <taxon>Actinomycetota</taxon>
        <taxon>Actinomycetes</taxon>
        <taxon>Frankiales</taxon>
        <taxon>Frankiaceae</taxon>
        <taxon>Frankia</taxon>
    </lineage>
</organism>
<dbReference type="Gene3D" id="3.40.50.300">
    <property type="entry name" value="P-loop containing nucleotide triphosphate hydrolases"/>
    <property type="match status" value="1"/>
</dbReference>
<dbReference type="PROSITE" id="PS50893">
    <property type="entry name" value="ABC_TRANSPORTER_2"/>
    <property type="match status" value="1"/>
</dbReference>
<accession>A0ABT0K5K5</accession>
<dbReference type="SMART" id="SM00382">
    <property type="entry name" value="AAA"/>
    <property type="match status" value="1"/>
</dbReference>
<evidence type="ECO:0000313" key="14">
    <source>
        <dbReference type="Proteomes" id="UP001201873"/>
    </source>
</evidence>
<dbReference type="SUPFAM" id="SSF52540">
    <property type="entry name" value="P-loop containing nucleoside triphosphate hydrolases"/>
    <property type="match status" value="1"/>
</dbReference>
<evidence type="ECO:0000256" key="7">
    <source>
        <dbReference type="ARBA" id="ARBA00022840"/>
    </source>
</evidence>
<comment type="caution">
    <text evidence="13">The sequence shown here is derived from an EMBL/GenBank/DDBJ whole genome shotgun (WGS) entry which is preliminary data.</text>
</comment>
<keyword evidence="8" id="KW-0029">Amino-acid transport</keyword>
<feature type="transmembrane region" description="Helical" evidence="11">
    <location>
        <begin position="356"/>
        <end position="375"/>
    </location>
</feature>
<feature type="transmembrane region" description="Helical" evidence="11">
    <location>
        <begin position="537"/>
        <end position="564"/>
    </location>
</feature>
<evidence type="ECO:0000256" key="5">
    <source>
        <dbReference type="ARBA" id="ARBA00022692"/>
    </source>
</evidence>
<dbReference type="InterPro" id="IPR003439">
    <property type="entry name" value="ABC_transporter-like_ATP-bd"/>
</dbReference>
<feature type="transmembrane region" description="Helical" evidence="11">
    <location>
        <begin position="141"/>
        <end position="158"/>
    </location>
</feature>
<feature type="transmembrane region" description="Helical" evidence="11">
    <location>
        <begin position="505"/>
        <end position="525"/>
    </location>
</feature>
<dbReference type="InterPro" id="IPR052156">
    <property type="entry name" value="BCAA_Transport_ATP-bd_LivF"/>
</dbReference>
<gene>
    <name evidence="13" type="ORF">MXD59_25075</name>
</gene>
<evidence type="ECO:0000256" key="9">
    <source>
        <dbReference type="ARBA" id="ARBA00022989"/>
    </source>
</evidence>
<feature type="transmembrane region" description="Helical" evidence="11">
    <location>
        <begin position="58"/>
        <end position="79"/>
    </location>
</feature>
<evidence type="ECO:0000256" key="4">
    <source>
        <dbReference type="ARBA" id="ARBA00022475"/>
    </source>
</evidence>
<keyword evidence="10 11" id="KW-0472">Membrane</keyword>
<name>A0ABT0K5K5_9ACTN</name>
<keyword evidence="6" id="KW-0547">Nucleotide-binding</keyword>
<evidence type="ECO:0000256" key="1">
    <source>
        <dbReference type="ARBA" id="ARBA00004651"/>
    </source>
</evidence>
<dbReference type="EMBL" id="JALKFT010000057">
    <property type="protein sequence ID" value="MCK9878992.1"/>
    <property type="molecule type" value="Genomic_DNA"/>
</dbReference>
<keyword evidence="7 13" id="KW-0067">ATP-binding</keyword>
<dbReference type="InterPro" id="IPR001851">
    <property type="entry name" value="ABC_transp_permease"/>
</dbReference>
<dbReference type="RefSeq" id="WP_248827046.1">
    <property type="nucleotide sequence ID" value="NZ_JALKFT010000057.1"/>
</dbReference>
<dbReference type="InterPro" id="IPR043428">
    <property type="entry name" value="LivM-like"/>
</dbReference>
<dbReference type="Proteomes" id="UP001201873">
    <property type="component" value="Unassembled WGS sequence"/>
</dbReference>
<protein>
    <submittedName>
        <fullName evidence="13">ATP-binding cassette domain-containing protein</fullName>
    </submittedName>
</protein>
<keyword evidence="4" id="KW-1003">Cell membrane</keyword>
<dbReference type="PANTHER" id="PTHR43820">
    <property type="entry name" value="HIGH-AFFINITY BRANCHED-CHAIN AMINO ACID TRANSPORT ATP-BINDING PROTEIN LIVF"/>
    <property type="match status" value="1"/>
</dbReference>
<keyword evidence="14" id="KW-1185">Reference proteome</keyword>
<feature type="transmembrane region" description="Helical" evidence="11">
    <location>
        <begin position="6"/>
        <end position="26"/>
    </location>
</feature>
<keyword evidence="3" id="KW-0813">Transport</keyword>